<accession>A0ABQ6N2H0</accession>
<feature type="repeat" description="ANK" evidence="2">
    <location>
        <begin position="555"/>
        <end position="587"/>
    </location>
</feature>
<gene>
    <name evidence="5" type="ORF">TeGR_g14689</name>
</gene>
<dbReference type="Proteomes" id="UP001165060">
    <property type="component" value="Unassembled WGS sequence"/>
</dbReference>
<proteinExistence type="predicted"/>
<dbReference type="PROSITE" id="PS50088">
    <property type="entry name" value="ANK_REPEAT"/>
    <property type="match status" value="1"/>
</dbReference>
<keyword evidence="6" id="KW-1185">Reference proteome</keyword>
<evidence type="ECO:0000256" key="4">
    <source>
        <dbReference type="SAM" id="MobiDB-lite"/>
    </source>
</evidence>
<protein>
    <submittedName>
        <fullName evidence="5">Uncharacterized protein</fullName>
    </submittedName>
</protein>
<dbReference type="PANTHER" id="PTHR22870">
    <property type="entry name" value="REGULATOR OF CHROMOSOME CONDENSATION"/>
    <property type="match status" value="1"/>
</dbReference>
<organism evidence="5 6">
    <name type="scientific">Tetraparma gracilis</name>
    <dbReference type="NCBI Taxonomy" id="2962635"/>
    <lineage>
        <taxon>Eukaryota</taxon>
        <taxon>Sar</taxon>
        <taxon>Stramenopiles</taxon>
        <taxon>Ochrophyta</taxon>
        <taxon>Bolidophyceae</taxon>
        <taxon>Parmales</taxon>
        <taxon>Triparmaceae</taxon>
        <taxon>Tetraparma</taxon>
    </lineage>
</organism>
<feature type="compositionally biased region" description="Basic and acidic residues" evidence="4">
    <location>
        <begin position="460"/>
        <end position="471"/>
    </location>
</feature>
<reference evidence="5 6" key="1">
    <citation type="journal article" date="2023" name="Commun. Biol.">
        <title>Genome analysis of Parmales, the sister group of diatoms, reveals the evolutionary specialization of diatoms from phago-mixotrophs to photoautotrophs.</title>
        <authorList>
            <person name="Ban H."/>
            <person name="Sato S."/>
            <person name="Yoshikawa S."/>
            <person name="Yamada K."/>
            <person name="Nakamura Y."/>
            <person name="Ichinomiya M."/>
            <person name="Sato N."/>
            <person name="Blanc-Mathieu R."/>
            <person name="Endo H."/>
            <person name="Kuwata A."/>
            <person name="Ogata H."/>
        </authorList>
    </citation>
    <scope>NUCLEOTIDE SEQUENCE [LARGE SCALE GENOMIC DNA]</scope>
</reference>
<evidence type="ECO:0000313" key="6">
    <source>
        <dbReference type="Proteomes" id="UP001165060"/>
    </source>
</evidence>
<sequence>MNGLSSSDIFAACSTSSTLVAAFHSSPSSDIICIMGTPQSSKKEFDKFTPLPLPPNTKIAHISSGLNHTLILTSGGTVLSFGSGHFGQLGHGDDLSQATPLPIQGVKEELSKLNSLPDSPNYKATAVYAGGNHSLAVLSSPSSSLGDIVLCWGFNSSGQCGVGSFSNSENEPRRVVYFNGDKTMPLPPPLPASKGGAAPPPAPPPPTGKPPGATIVSASLSSSSTYLSTSRSTVYSMGSHKHGGLGLAATPALPAKFKGAKFVRPSNKNDSPVPVPIRFPPPPHTGWYSDDAPPTLPQHELSSGSSHTFVSSHSAVYSLGFGSSGQHGANSHLHYRTPRACPNLAAPFPTVRAGGNYTAAIRKDGRLFTWGDCGGGVGGHKVPAFGSREYLRMRVVDPSGPPGDRLTVGRDFDSDLNVYEPREVDVGRAVGEGSKVAVRAVVPGPNFMIVFADVVEDWGEGKEDGGEGKEGADDDDFFGRASESERRAHQSMLDDSDGSGGEEVDSKSQAKRVRAPSRPAETDVEQVFSWCRNNRVAELTECLNGGFDVNKVDANGNTLLLVAAQNGATWVGKLAVANGASVNAKNKGGNTGLHYCMYYKHEEFEKWARQQGADDEVVNGEGLTCYEGLRRDELDAL</sequence>
<evidence type="ECO:0000256" key="3">
    <source>
        <dbReference type="PROSITE-ProRule" id="PRU00235"/>
    </source>
</evidence>
<feature type="compositionally biased region" description="Pro residues" evidence="4">
    <location>
        <begin position="198"/>
        <end position="209"/>
    </location>
</feature>
<keyword evidence="2" id="KW-0040">ANK repeat</keyword>
<feature type="compositionally biased region" description="Acidic residues" evidence="4">
    <location>
        <begin position="494"/>
        <end position="503"/>
    </location>
</feature>
<dbReference type="PANTHER" id="PTHR22870:SF408">
    <property type="entry name" value="OS09G0560450 PROTEIN"/>
    <property type="match status" value="1"/>
</dbReference>
<dbReference type="Pfam" id="PF00415">
    <property type="entry name" value="RCC1"/>
    <property type="match status" value="2"/>
</dbReference>
<feature type="repeat" description="RCC1" evidence="3">
    <location>
        <begin position="314"/>
        <end position="364"/>
    </location>
</feature>
<feature type="region of interest" description="Disordered" evidence="4">
    <location>
        <begin position="460"/>
        <end position="520"/>
    </location>
</feature>
<dbReference type="InterPro" id="IPR000408">
    <property type="entry name" value="Reg_chr_condens"/>
</dbReference>
<keyword evidence="1" id="KW-0677">Repeat</keyword>
<dbReference type="Gene3D" id="2.130.10.30">
    <property type="entry name" value="Regulator of chromosome condensation 1/beta-lactamase-inhibitor protein II"/>
    <property type="match status" value="2"/>
</dbReference>
<dbReference type="InterPro" id="IPR002110">
    <property type="entry name" value="Ankyrin_rpt"/>
</dbReference>
<dbReference type="SUPFAM" id="SSF50985">
    <property type="entry name" value="RCC1/BLIP-II"/>
    <property type="match status" value="1"/>
</dbReference>
<dbReference type="Pfam" id="PF12796">
    <property type="entry name" value="Ank_2"/>
    <property type="match status" value="1"/>
</dbReference>
<name>A0ABQ6N2H0_9STRA</name>
<dbReference type="EMBL" id="BRYB01003517">
    <property type="protein sequence ID" value="GMI38103.1"/>
    <property type="molecule type" value="Genomic_DNA"/>
</dbReference>
<dbReference type="PROSITE" id="PS50012">
    <property type="entry name" value="RCC1_3"/>
    <property type="match status" value="2"/>
</dbReference>
<feature type="repeat" description="RCC1" evidence="3">
    <location>
        <begin position="76"/>
        <end position="140"/>
    </location>
</feature>
<evidence type="ECO:0000313" key="5">
    <source>
        <dbReference type="EMBL" id="GMI38103.1"/>
    </source>
</evidence>
<dbReference type="InterPro" id="IPR036770">
    <property type="entry name" value="Ankyrin_rpt-contain_sf"/>
</dbReference>
<feature type="region of interest" description="Disordered" evidence="4">
    <location>
        <begin position="180"/>
        <end position="216"/>
    </location>
</feature>
<dbReference type="InterPro" id="IPR009091">
    <property type="entry name" value="RCC1/BLIP-II"/>
</dbReference>
<dbReference type="Gene3D" id="1.25.40.20">
    <property type="entry name" value="Ankyrin repeat-containing domain"/>
    <property type="match status" value="1"/>
</dbReference>
<dbReference type="InterPro" id="IPR051210">
    <property type="entry name" value="Ub_ligase/GEF_domain"/>
</dbReference>
<evidence type="ECO:0000256" key="1">
    <source>
        <dbReference type="ARBA" id="ARBA00022737"/>
    </source>
</evidence>
<comment type="caution">
    <text evidence="5">The sequence shown here is derived from an EMBL/GenBank/DDBJ whole genome shotgun (WGS) entry which is preliminary data.</text>
</comment>
<evidence type="ECO:0000256" key="2">
    <source>
        <dbReference type="PROSITE-ProRule" id="PRU00023"/>
    </source>
</evidence>
<dbReference type="SUPFAM" id="SSF48403">
    <property type="entry name" value="Ankyrin repeat"/>
    <property type="match status" value="1"/>
</dbReference>